<evidence type="ECO:0000313" key="3">
    <source>
        <dbReference type="Proteomes" id="UP000636888"/>
    </source>
</evidence>
<gene>
    <name evidence="2" type="ORF">JFN93_17910</name>
</gene>
<dbReference type="AlphaFoldDB" id="A0A8J7S8R4"/>
<reference evidence="2" key="1">
    <citation type="submission" date="2020-12" db="EMBL/GenBank/DDBJ databases">
        <title>Geomonas sp. Red875, isolated from river sediment.</title>
        <authorList>
            <person name="Xu Z."/>
            <person name="Zhang Z."/>
            <person name="Masuda Y."/>
            <person name="Itoh H."/>
            <person name="Senoo K."/>
        </authorList>
    </citation>
    <scope>NUCLEOTIDE SEQUENCE</scope>
    <source>
        <strain evidence="2">Red875</strain>
    </source>
</reference>
<feature type="transmembrane region" description="Helical" evidence="1">
    <location>
        <begin position="58"/>
        <end position="79"/>
    </location>
</feature>
<evidence type="ECO:0000256" key="1">
    <source>
        <dbReference type="SAM" id="Phobius"/>
    </source>
</evidence>
<evidence type="ECO:0000313" key="2">
    <source>
        <dbReference type="EMBL" id="MBJ6726591.1"/>
    </source>
</evidence>
<sequence>MNFLAKLLVTNLVIISCAQLGRRYPALAGLIATMPITTLLVLFWLYSDRPGDYQNLVAYNRGVLFGIVPTILFFATSLYCFHRQLPVGAAVGAGFVAWLAGALVHQWVLR</sequence>
<comment type="caution">
    <text evidence="2">The sequence shown here is derived from an EMBL/GenBank/DDBJ whole genome shotgun (WGS) entry which is preliminary data.</text>
</comment>
<protein>
    <submittedName>
        <fullName evidence="2">DUF3147 family protein</fullName>
    </submittedName>
</protein>
<organism evidence="2 3">
    <name type="scientific">Geomesophilobacter sediminis</name>
    <dbReference type="NCBI Taxonomy" id="2798584"/>
    <lineage>
        <taxon>Bacteria</taxon>
        <taxon>Pseudomonadati</taxon>
        <taxon>Thermodesulfobacteriota</taxon>
        <taxon>Desulfuromonadia</taxon>
        <taxon>Geobacterales</taxon>
        <taxon>Geobacteraceae</taxon>
        <taxon>Geomesophilobacter</taxon>
    </lineage>
</organism>
<name>A0A8J7S8R4_9BACT</name>
<keyword evidence="3" id="KW-1185">Reference proteome</keyword>
<dbReference type="PROSITE" id="PS51257">
    <property type="entry name" value="PROKAR_LIPOPROTEIN"/>
    <property type="match status" value="1"/>
</dbReference>
<dbReference type="RefSeq" id="WP_199385499.1">
    <property type="nucleotide sequence ID" value="NZ_JAEMHM010000015.1"/>
</dbReference>
<accession>A0A8J7S8R4</accession>
<feature type="transmembrane region" description="Helical" evidence="1">
    <location>
        <begin position="85"/>
        <end position="104"/>
    </location>
</feature>
<dbReference type="EMBL" id="JAEMHM010000015">
    <property type="protein sequence ID" value="MBJ6726591.1"/>
    <property type="molecule type" value="Genomic_DNA"/>
</dbReference>
<keyword evidence="1" id="KW-1133">Transmembrane helix</keyword>
<dbReference type="Proteomes" id="UP000636888">
    <property type="component" value="Unassembled WGS sequence"/>
</dbReference>
<proteinExistence type="predicted"/>
<keyword evidence="1" id="KW-0472">Membrane</keyword>
<keyword evidence="1" id="KW-0812">Transmembrane</keyword>
<feature type="transmembrane region" description="Helical" evidence="1">
    <location>
        <begin position="27"/>
        <end position="46"/>
    </location>
</feature>